<evidence type="ECO:0000313" key="3">
    <source>
        <dbReference type="Proteomes" id="UP000585614"/>
    </source>
</evidence>
<reference evidence="2 3" key="1">
    <citation type="journal article" date="2020" name="Nature">
        <title>Six reference-quality genomes reveal evolution of bat adaptations.</title>
        <authorList>
            <person name="Jebb D."/>
            <person name="Huang Z."/>
            <person name="Pippel M."/>
            <person name="Hughes G.M."/>
            <person name="Lavrichenko K."/>
            <person name="Devanna P."/>
            <person name="Winkler S."/>
            <person name="Jermiin L.S."/>
            <person name="Skirmuntt E.C."/>
            <person name="Katzourakis A."/>
            <person name="Burkitt-Gray L."/>
            <person name="Ray D.A."/>
            <person name="Sullivan K.A.M."/>
            <person name="Roscito J.G."/>
            <person name="Kirilenko B.M."/>
            <person name="Davalos L.M."/>
            <person name="Corthals A.P."/>
            <person name="Power M.L."/>
            <person name="Jones G."/>
            <person name="Ransome R.D."/>
            <person name="Dechmann D.K.N."/>
            <person name="Locatelli A.G."/>
            <person name="Puechmaille S.J."/>
            <person name="Fedrigo O."/>
            <person name="Jarvis E.D."/>
            <person name="Hiller M."/>
            <person name="Vernes S.C."/>
            <person name="Myers E.W."/>
            <person name="Teeling E.C."/>
        </authorList>
    </citation>
    <scope>NUCLEOTIDE SEQUENCE [LARGE SCALE GENOMIC DNA]</scope>
    <source>
        <strain evidence="2">MRhiFer1</strain>
        <tissue evidence="2">Lung</tissue>
    </source>
</reference>
<proteinExistence type="predicted"/>
<organism evidence="2 3">
    <name type="scientific">Rhinolophus ferrumequinum</name>
    <name type="common">Greater horseshoe bat</name>
    <dbReference type="NCBI Taxonomy" id="59479"/>
    <lineage>
        <taxon>Eukaryota</taxon>
        <taxon>Metazoa</taxon>
        <taxon>Chordata</taxon>
        <taxon>Craniata</taxon>
        <taxon>Vertebrata</taxon>
        <taxon>Euteleostomi</taxon>
        <taxon>Mammalia</taxon>
        <taxon>Eutheria</taxon>
        <taxon>Laurasiatheria</taxon>
        <taxon>Chiroptera</taxon>
        <taxon>Yinpterochiroptera</taxon>
        <taxon>Rhinolophoidea</taxon>
        <taxon>Rhinolophidae</taxon>
        <taxon>Rhinolophinae</taxon>
        <taxon>Rhinolophus</taxon>
    </lineage>
</organism>
<dbReference type="AlphaFoldDB" id="A0A7J7TEG7"/>
<dbReference type="EMBL" id="JACAGC010000020">
    <property type="protein sequence ID" value="KAF6298935.1"/>
    <property type="molecule type" value="Genomic_DNA"/>
</dbReference>
<gene>
    <name evidence="2" type="ORF">mRhiFer1_008963</name>
</gene>
<name>A0A7J7TEG7_RHIFE</name>
<evidence type="ECO:0000313" key="2">
    <source>
        <dbReference type="EMBL" id="KAF6298935.1"/>
    </source>
</evidence>
<sequence length="125" mass="13792">MLSQSHKPLTGRRPRTGASRLSPRPGQDRASPGDPLVLTAMTRRLPPELGPLCANSRPPTARFAGAQFPSVLSFRESLYQPRARPHTAQFPLLRAEVVRRKGGDLPARVRVPARKRRGMQITVAL</sequence>
<feature type="region of interest" description="Disordered" evidence="1">
    <location>
        <begin position="1"/>
        <end position="36"/>
    </location>
</feature>
<evidence type="ECO:0000256" key="1">
    <source>
        <dbReference type="SAM" id="MobiDB-lite"/>
    </source>
</evidence>
<protein>
    <submittedName>
        <fullName evidence="2">Uncharacterized protein</fullName>
    </submittedName>
</protein>
<dbReference type="Proteomes" id="UP000585614">
    <property type="component" value="Unassembled WGS sequence"/>
</dbReference>
<comment type="caution">
    <text evidence="2">The sequence shown here is derived from an EMBL/GenBank/DDBJ whole genome shotgun (WGS) entry which is preliminary data.</text>
</comment>
<accession>A0A7J7TEG7</accession>